<reference evidence="1 2" key="1">
    <citation type="journal article" date="2016" name="Nat. Commun.">
        <title>Thousands of microbial genomes shed light on interconnected biogeochemical processes in an aquifer system.</title>
        <authorList>
            <person name="Anantharaman K."/>
            <person name="Brown C.T."/>
            <person name="Hug L.A."/>
            <person name="Sharon I."/>
            <person name="Castelle C.J."/>
            <person name="Probst A.J."/>
            <person name="Thomas B.C."/>
            <person name="Singh A."/>
            <person name="Wilkins M.J."/>
            <person name="Karaoz U."/>
            <person name="Brodie E.L."/>
            <person name="Williams K.H."/>
            <person name="Hubbard S.S."/>
            <person name="Banfield J.F."/>
        </authorList>
    </citation>
    <scope>NUCLEOTIDE SEQUENCE [LARGE SCALE GENOMIC DNA]</scope>
</reference>
<organism evidence="1 2">
    <name type="scientific">Candidatus Lambdaproteobacteria bacterium RIFOXYD2_FULL_50_16</name>
    <dbReference type="NCBI Taxonomy" id="1817772"/>
    <lineage>
        <taxon>Bacteria</taxon>
        <taxon>Pseudomonadati</taxon>
        <taxon>Pseudomonadota</taxon>
        <taxon>Candidatus Lambdaproteobacteria</taxon>
    </lineage>
</organism>
<proteinExistence type="predicted"/>
<evidence type="ECO:0000313" key="2">
    <source>
        <dbReference type="Proteomes" id="UP000178449"/>
    </source>
</evidence>
<dbReference type="EMBL" id="MFNE01000003">
    <property type="protein sequence ID" value="OGG97188.1"/>
    <property type="molecule type" value="Genomic_DNA"/>
</dbReference>
<comment type="caution">
    <text evidence="1">The sequence shown here is derived from an EMBL/GenBank/DDBJ whole genome shotgun (WGS) entry which is preliminary data.</text>
</comment>
<dbReference type="Proteomes" id="UP000178449">
    <property type="component" value="Unassembled WGS sequence"/>
</dbReference>
<dbReference type="AlphaFoldDB" id="A0A1F6GGF2"/>
<sequence>MIAGAPALASCPPQKAPLRKLFLFATDLLSIFFLQRRCDGYVDRSNLIQSIFEVNGGLYEDALLSDFPKFYSLSGYKQDFD</sequence>
<dbReference type="STRING" id="1817772.A2527_10250"/>
<protein>
    <submittedName>
        <fullName evidence="1">Uncharacterized protein</fullName>
    </submittedName>
</protein>
<name>A0A1F6GGF2_9PROT</name>
<gene>
    <name evidence="1" type="ORF">A2527_10250</name>
</gene>
<accession>A0A1F6GGF2</accession>
<evidence type="ECO:0000313" key="1">
    <source>
        <dbReference type="EMBL" id="OGG97188.1"/>
    </source>
</evidence>